<organism evidence="2 3">
    <name type="scientific">Botryotinia fuckeliana (strain BcDW1)</name>
    <name type="common">Noble rot fungus</name>
    <name type="synonym">Botrytis cinerea</name>
    <dbReference type="NCBI Taxonomy" id="1290391"/>
    <lineage>
        <taxon>Eukaryota</taxon>
        <taxon>Fungi</taxon>
        <taxon>Dikarya</taxon>
        <taxon>Ascomycota</taxon>
        <taxon>Pezizomycotina</taxon>
        <taxon>Leotiomycetes</taxon>
        <taxon>Helotiales</taxon>
        <taxon>Sclerotiniaceae</taxon>
        <taxon>Botrytis</taxon>
    </lineage>
</organism>
<feature type="compositionally biased region" description="Polar residues" evidence="1">
    <location>
        <begin position="712"/>
        <end position="725"/>
    </location>
</feature>
<evidence type="ECO:0000313" key="2">
    <source>
        <dbReference type="EMBL" id="EMR83951.1"/>
    </source>
</evidence>
<dbReference type="EMBL" id="KB707971">
    <property type="protein sequence ID" value="EMR83951.1"/>
    <property type="molecule type" value="Genomic_DNA"/>
</dbReference>
<accession>M7TKA5</accession>
<feature type="region of interest" description="Disordered" evidence="1">
    <location>
        <begin position="702"/>
        <end position="725"/>
    </location>
</feature>
<name>M7TKA5_BOTF1</name>
<dbReference type="GO" id="GO:0016787">
    <property type="term" value="F:hydrolase activity"/>
    <property type="evidence" value="ECO:0007669"/>
    <property type="project" value="UniProtKB-KW"/>
</dbReference>
<evidence type="ECO:0000313" key="3">
    <source>
        <dbReference type="Proteomes" id="UP000012045"/>
    </source>
</evidence>
<gene>
    <name evidence="2" type="ORF">BcDW1_7409</name>
</gene>
<evidence type="ECO:0000256" key="1">
    <source>
        <dbReference type="SAM" id="MobiDB-lite"/>
    </source>
</evidence>
<proteinExistence type="predicted"/>
<reference evidence="3" key="1">
    <citation type="journal article" date="2013" name="Genome Announc.">
        <title>Draft genome sequence of Botrytis cinerea BcDW1, inoculum for noble rot of grape berries.</title>
        <authorList>
            <person name="Blanco-Ulate B."/>
            <person name="Allen G."/>
            <person name="Powell A.L."/>
            <person name="Cantu D."/>
        </authorList>
    </citation>
    <scope>NUCLEOTIDE SEQUENCE [LARGE SCALE GENOMIC DNA]</scope>
    <source>
        <strain evidence="3">BcDW1</strain>
    </source>
</reference>
<protein>
    <submittedName>
        <fullName evidence="2">Putative glycosyl hydrolases family 18 protein</fullName>
    </submittedName>
</protein>
<dbReference type="OrthoDB" id="73875at2759"/>
<sequence>MGMPAPRKLRIETITEEAPSYDSNPTITSYRRQLEPNPRPLYAHRVYDTTPDAAIPGRAAELAKILHEKTLDYRGGYGRDEPDRIEVVALPMPKDATAEQRVKKCKAHHLAEVASREKEWHLSRTFVHNGYQRAIVIIDQLREEWREAFDRPFEMFGVLPSKRYLDWRWESNMLPNMNSPDWETNPYGTYLLAEWDLETIAELQRILEEDGASIPEEDVSPHALVHLDKDLRGLRRGIEQYYIEYAGQGLIEEELSLRASGGDWEHVKPMNARVHNARIYVCAFDTEVQLTQSYDGGGDNCDIQLSRDRVFCCTAPGGVQPFLPVHLEYLFANPLTGDDVDAKYKLSVDDTRGQGSGRNGQLYYLSHPLRPLGQGGDNTPGSDSTPNDAAFGFFVMVSPEALQVSLRKRDGTHWEMLDCENTKSEESQIVWMFCNDDSPNSNCNKIYLGHGVPGTILDMPNGCSPGPYAVAVNMVPSKNQVPRDLGDTQWRLDYSNEEGYWDTVVDSPGMRRRKRSFEEQRGNHREFLEESWHADLSDHRSGLLTRDELHARWFGSDAIAWLKQLFTVEVSTSPITHSVSETLNVILLDETYQCTISDVDVSAKLLVEAQTSVDIDTSFGLTMIATLGIKVDLSGSYLWFKNSGTVEALFMIDALVSAQYDTGDVELFGLENFGATFAIPGIVTVGPNFKLYDWDTQLAFPDQESDADPKSTDSPGTNGTQEVSKPTIDWSVNTNGQITAHVKPVASFGIDFNSNFISLPSTTINLVADGWVTAYASAVYSPTDADFCYGANVGASLYVSLDVPPPLQWALPGGVSQYPLWSSPQYAIIEPTCSATEPNTTSHTKRDLLDEESYGSAADFPYNRESRLNERSVTVGPLLRTDSTLASKRWKYAALKMRQSDDDDDTGERCVASYPSPDDDQVACTYASYSTKRDLEESGNGQYKECAEAQRDSGIDKNFLFDNSGAACIPNIVQLTNSAAKQVVPGLNFERSSVTLPGGWVMPSANWLTKAIMGDADFGTPFKMHSAQLKTRTQADGSEFPINVMTYGFGHSDGVYAGTRLTKARTQANLALLVAEVSGDKGTWFRLANPAIVVNNKRMSQENIRNAAGVFNYLAFAPPGGDAIWNKWMRVSNWIDLTCYVFDTEHLAGIEVNAATWANLAARDYPLKYPPTAEEKKDRAWITAAFGTNGLATEPNMRFPRVAAVVGASIYGAYGNAQMTLDGSNNTPNPAIGGANENPIMISTVPD</sequence>
<dbReference type="AlphaFoldDB" id="M7TKA5"/>
<dbReference type="Proteomes" id="UP000012045">
    <property type="component" value="Unassembled WGS sequence"/>
</dbReference>
<keyword evidence="2" id="KW-0378">Hydrolase</keyword>
<dbReference type="HOGENOM" id="CLU_266101_0_0_1"/>
<dbReference type="STRING" id="1290391.M7TKA5"/>